<organism evidence="1 2">
    <name type="scientific">Penicillium brevicompactum</name>
    <dbReference type="NCBI Taxonomy" id="5074"/>
    <lineage>
        <taxon>Eukaryota</taxon>
        <taxon>Fungi</taxon>
        <taxon>Dikarya</taxon>
        <taxon>Ascomycota</taxon>
        <taxon>Pezizomycotina</taxon>
        <taxon>Eurotiomycetes</taxon>
        <taxon>Eurotiomycetidae</taxon>
        <taxon>Eurotiales</taxon>
        <taxon>Aspergillaceae</taxon>
        <taxon>Penicillium</taxon>
    </lineage>
</organism>
<keyword evidence="2" id="KW-1185">Reference proteome</keyword>
<accession>A0A9W9R5H6</accession>
<dbReference type="EMBL" id="JAPZBR010000005">
    <property type="protein sequence ID" value="KAJ5354061.1"/>
    <property type="molecule type" value="Genomic_DNA"/>
</dbReference>
<name>A0A9W9R5H6_PENBR</name>
<dbReference type="Proteomes" id="UP001148299">
    <property type="component" value="Unassembled WGS sequence"/>
</dbReference>
<reference evidence="1" key="2">
    <citation type="journal article" date="2023" name="IMA Fungus">
        <title>Comparative genomic study of the Penicillium genus elucidates a diverse pangenome and 15 lateral gene transfer events.</title>
        <authorList>
            <person name="Petersen C."/>
            <person name="Sorensen T."/>
            <person name="Nielsen M.R."/>
            <person name="Sondergaard T.E."/>
            <person name="Sorensen J.L."/>
            <person name="Fitzpatrick D.A."/>
            <person name="Frisvad J.C."/>
            <person name="Nielsen K.L."/>
        </authorList>
    </citation>
    <scope>NUCLEOTIDE SEQUENCE</scope>
    <source>
        <strain evidence="1">IBT 35675</strain>
    </source>
</reference>
<protein>
    <submittedName>
        <fullName evidence="1">Uncharacterized protein</fullName>
    </submittedName>
</protein>
<reference evidence="1" key="1">
    <citation type="submission" date="2022-12" db="EMBL/GenBank/DDBJ databases">
        <authorList>
            <person name="Petersen C."/>
        </authorList>
    </citation>
    <scope>NUCLEOTIDE SEQUENCE</scope>
    <source>
        <strain evidence="1">IBT 35675</strain>
    </source>
</reference>
<evidence type="ECO:0000313" key="2">
    <source>
        <dbReference type="Proteomes" id="UP001148299"/>
    </source>
</evidence>
<evidence type="ECO:0000313" key="1">
    <source>
        <dbReference type="EMBL" id="KAJ5354061.1"/>
    </source>
</evidence>
<comment type="caution">
    <text evidence="1">The sequence shown here is derived from an EMBL/GenBank/DDBJ whole genome shotgun (WGS) entry which is preliminary data.</text>
</comment>
<dbReference type="AlphaFoldDB" id="A0A9W9R5H6"/>
<sequence length="73" mass="8033">MQPGAVIDQRYGVEAAQPLDGWVIPRSNLRLGMDYEAGCCLAVSDLGTPDLEWLRLFELPLDCATVFVLRIGP</sequence>
<proteinExistence type="predicted"/>
<gene>
    <name evidence="1" type="ORF">N7541_006625</name>
</gene>